<dbReference type="AlphaFoldDB" id="A0A8C5N204"/>
<reference evidence="1" key="1">
    <citation type="submission" date="2025-08" db="UniProtKB">
        <authorList>
            <consortium name="Ensembl"/>
        </authorList>
    </citation>
    <scope>IDENTIFICATION</scope>
</reference>
<organism evidence="1 2">
    <name type="scientific">Leptobrachium leishanense</name>
    <name type="common">Leishan spiny toad</name>
    <dbReference type="NCBI Taxonomy" id="445787"/>
    <lineage>
        <taxon>Eukaryota</taxon>
        <taxon>Metazoa</taxon>
        <taxon>Chordata</taxon>
        <taxon>Craniata</taxon>
        <taxon>Vertebrata</taxon>
        <taxon>Euteleostomi</taxon>
        <taxon>Amphibia</taxon>
        <taxon>Batrachia</taxon>
        <taxon>Anura</taxon>
        <taxon>Pelobatoidea</taxon>
        <taxon>Megophryidae</taxon>
        <taxon>Leptobrachium</taxon>
    </lineage>
</organism>
<accession>A0A8C5N204</accession>
<evidence type="ECO:0000313" key="2">
    <source>
        <dbReference type="Proteomes" id="UP000694569"/>
    </source>
</evidence>
<dbReference type="OrthoDB" id="6415022at2759"/>
<name>A0A8C5N204_9ANUR</name>
<sequence length="123" mass="13513">MNYPPLASLASYLAAHGTCKEHKLTGVFLAGRSLGSRAATAVVKSICEADDSFDKLRDEDLLLIRNEMCDKSLMEDNNPVKGETRVGCALCVVGSLILTPPPNIFSWHRKNLFCLSLLWLCKS</sequence>
<proteinExistence type="predicted"/>
<protein>
    <submittedName>
        <fullName evidence="1">Uncharacterized protein</fullName>
    </submittedName>
</protein>
<reference evidence="1" key="2">
    <citation type="submission" date="2025-09" db="UniProtKB">
        <authorList>
            <consortium name="Ensembl"/>
        </authorList>
    </citation>
    <scope>IDENTIFICATION</scope>
</reference>
<keyword evidence="2" id="KW-1185">Reference proteome</keyword>
<dbReference type="Proteomes" id="UP000694569">
    <property type="component" value="Unplaced"/>
</dbReference>
<evidence type="ECO:0000313" key="1">
    <source>
        <dbReference type="Ensembl" id="ENSLLEP00000021007.1"/>
    </source>
</evidence>
<dbReference type="Ensembl" id="ENSLLET00000021821.1">
    <property type="protein sequence ID" value="ENSLLEP00000021007.1"/>
    <property type="gene ID" value="ENSLLEG00000013259.1"/>
</dbReference>